<dbReference type="InterPro" id="IPR021242">
    <property type="entry name" value="DUF2799"/>
</dbReference>
<dbReference type="EMBL" id="CP091512">
    <property type="protein sequence ID" value="UOO92399.1"/>
    <property type="molecule type" value="Genomic_DNA"/>
</dbReference>
<proteinExistence type="predicted"/>
<reference evidence="3" key="2">
    <citation type="journal article" date="2022" name="Res Sq">
        <title>Evolution of multicellular longitudinally dividing oral cavity symbionts (Neisseriaceae).</title>
        <authorList>
            <person name="Nyongesa S."/>
            <person name="Weber P."/>
            <person name="Bernet E."/>
            <person name="Pullido F."/>
            <person name="Nieckarz M."/>
            <person name="Delaby M."/>
            <person name="Nieves C."/>
            <person name="Viehboeck T."/>
            <person name="Krause N."/>
            <person name="Rivera-Millot A."/>
            <person name="Nakamura A."/>
            <person name="Vischer N."/>
            <person name="VanNieuwenhze M."/>
            <person name="Brun Y."/>
            <person name="Cava F."/>
            <person name="Bulgheresi S."/>
            <person name="Veyrier F."/>
        </authorList>
    </citation>
    <scope>NUCLEOTIDE SEQUENCE</scope>
    <source>
        <strain evidence="3">SAG 1488-6</strain>
    </source>
</reference>
<evidence type="ECO:0000313" key="3">
    <source>
        <dbReference type="EMBL" id="UOO92399.1"/>
    </source>
</evidence>
<evidence type="ECO:0000313" key="4">
    <source>
        <dbReference type="Proteomes" id="UP000832034"/>
    </source>
</evidence>
<sequence>MKPFYWALITATLTVSSCASMSPEECMVADWRQIGLQDGNAGYNNQQLARHQKACTKANITPDFNQYRLGYQEGLKNYCQPQNVFSLAMQGRGDINVCPSQQQTLLGPFYHVPHDYVEAKKEVENQIENLERIDRRLRDKLSDDERRHYHSERRSAHLRLRQAEAEYDHQAYRLRDFQRMHNVY</sequence>
<feature type="coiled-coil region" evidence="1">
    <location>
        <begin position="116"/>
        <end position="147"/>
    </location>
</feature>
<dbReference type="PROSITE" id="PS51257">
    <property type="entry name" value="PROKAR_LIPOPROTEIN"/>
    <property type="match status" value="1"/>
</dbReference>
<dbReference type="Pfam" id="PF10973">
    <property type="entry name" value="DUF2799"/>
    <property type="match status" value="1"/>
</dbReference>
<reference evidence="3" key="1">
    <citation type="submission" date="2021-12" db="EMBL/GenBank/DDBJ databases">
        <authorList>
            <person name="Veyrier F.J."/>
        </authorList>
    </citation>
    <scope>NUCLEOTIDE SEQUENCE</scope>
    <source>
        <strain evidence="3">SAG 1488-6</strain>
    </source>
</reference>
<accession>A0ABY4EAG3</accession>
<keyword evidence="2" id="KW-0732">Signal</keyword>
<keyword evidence="1" id="KW-0175">Coiled coil</keyword>
<dbReference type="Proteomes" id="UP000832034">
    <property type="component" value="Chromosome"/>
</dbReference>
<gene>
    <name evidence="3" type="ORF">LVJ81_12475</name>
</gene>
<evidence type="ECO:0000256" key="2">
    <source>
        <dbReference type="SAM" id="SignalP"/>
    </source>
</evidence>
<feature type="chain" id="PRO_5046800186" evidence="2">
    <location>
        <begin position="22"/>
        <end position="184"/>
    </location>
</feature>
<evidence type="ECO:0000256" key="1">
    <source>
        <dbReference type="SAM" id="Coils"/>
    </source>
</evidence>
<name>A0ABY4EAG3_VITST</name>
<keyword evidence="4" id="KW-1185">Reference proteome</keyword>
<feature type="signal peptide" evidence="2">
    <location>
        <begin position="1"/>
        <end position="21"/>
    </location>
</feature>
<dbReference type="RefSeq" id="WP_019958544.1">
    <property type="nucleotide sequence ID" value="NZ_CP091512.1"/>
</dbReference>
<organism evidence="3 4">
    <name type="scientific">Vitreoscilla stercoraria</name>
    <dbReference type="NCBI Taxonomy" id="61"/>
    <lineage>
        <taxon>Bacteria</taxon>
        <taxon>Pseudomonadati</taxon>
        <taxon>Pseudomonadota</taxon>
        <taxon>Betaproteobacteria</taxon>
        <taxon>Neisseriales</taxon>
        <taxon>Neisseriaceae</taxon>
        <taxon>Vitreoscilla</taxon>
    </lineage>
</organism>
<protein>
    <submittedName>
        <fullName evidence="3">DUF2799 domain-containing protein</fullName>
    </submittedName>
</protein>